<dbReference type="EMBL" id="HBGK01036649">
    <property type="protein sequence ID" value="CAD9295392.1"/>
    <property type="molecule type" value="Transcribed_RNA"/>
</dbReference>
<dbReference type="Pfam" id="PF09341">
    <property type="entry name" value="Pcc1"/>
    <property type="match status" value="1"/>
</dbReference>
<dbReference type="GO" id="GO:0000408">
    <property type="term" value="C:EKC/KEOPS complex"/>
    <property type="evidence" value="ECO:0007669"/>
    <property type="project" value="TreeGrafter"/>
</dbReference>
<organism evidence="2">
    <name type="scientific">Grammatophora oceanica</name>
    <dbReference type="NCBI Taxonomy" id="210454"/>
    <lineage>
        <taxon>Eukaryota</taxon>
        <taxon>Sar</taxon>
        <taxon>Stramenopiles</taxon>
        <taxon>Ochrophyta</taxon>
        <taxon>Bacillariophyta</taxon>
        <taxon>Fragilariophyceae</taxon>
        <taxon>Fragilariophycidae</taxon>
        <taxon>Rhabdonematales</taxon>
        <taxon>Grammatophoraceae</taxon>
        <taxon>Grammatophora</taxon>
    </lineage>
</organism>
<evidence type="ECO:0000256" key="1">
    <source>
        <dbReference type="ARBA" id="ARBA00007073"/>
    </source>
</evidence>
<dbReference type="PANTHER" id="PTHR31283:SF5">
    <property type="entry name" value="EKC_KEOPS COMPLEX SUBUNIT LAGE3"/>
    <property type="match status" value="1"/>
</dbReference>
<gene>
    <name evidence="2" type="ORF">GOCE00092_LOCUS18990</name>
</gene>
<dbReference type="AlphaFoldDB" id="A0A7S1YF22"/>
<accession>A0A7S1YF22</accession>
<protein>
    <recommendedName>
        <fullName evidence="3">Transcription factor Pcc1</fullName>
    </recommendedName>
</protein>
<evidence type="ECO:0000313" key="2">
    <source>
        <dbReference type="EMBL" id="CAD9295392.1"/>
    </source>
</evidence>
<evidence type="ECO:0008006" key="3">
    <source>
        <dbReference type="Google" id="ProtNLM"/>
    </source>
</evidence>
<dbReference type="GO" id="GO:0070525">
    <property type="term" value="P:tRNA threonylcarbamoyladenosine metabolic process"/>
    <property type="evidence" value="ECO:0007669"/>
    <property type="project" value="TreeGrafter"/>
</dbReference>
<sequence length="104" mass="11522">MSELMSAKAEAQSSPTSRCNAQQTFYMSCKIDVALPTANQAKYATMVLSVDQEVGKVHRSYETTGNVIHITLESTEAKMLRVAVSSFYDYLALALRCNQEFDEG</sequence>
<dbReference type="InterPro" id="IPR015419">
    <property type="entry name" value="CTAG/Pcc1"/>
</dbReference>
<name>A0A7S1YF22_9STRA</name>
<dbReference type="PANTHER" id="PTHR31283">
    <property type="entry name" value="EKC/KEOPS COMPLEX SUBUNIT PCC1 FAMILY MEMBER"/>
    <property type="match status" value="1"/>
</dbReference>
<proteinExistence type="inferred from homology"/>
<reference evidence="2" key="1">
    <citation type="submission" date="2021-01" db="EMBL/GenBank/DDBJ databases">
        <authorList>
            <person name="Corre E."/>
            <person name="Pelletier E."/>
            <person name="Niang G."/>
            <person name="Scheremetjew M."/>
            <person name="Finn R."/>
            <person name="Kale V."/>
            <person name="Holt S."/>
            <person name="Cochrane G."/>
            <person name="Meng A."/>
            <person name="Brown T."/>
            <person name="Cohen L."/>
        </authorList>
    </citation>
    <scope>NUCLEOTIDE SEQUENCE</scope>
    <source>
        <strain evidence="2">CCMP 410</strain>
    </source>
</reference>
<comment type="similarity">
    <text evidence="1">Belongs to the CTAG/PCC1 family.</text>
</comment>
<dbReference type="Gene3D" id="3.30.310.50">
    <property type="entry name" value="Alpha-D-phosphohexomutase, C-terminal domain"/>
    <property type="match status" value="1"/>
</dbReference>